<keyword evidence="5" id="KW-0408">Iron</keyword>
<organism evidence="8 9">
    <name type="scientific">Mytilus galloprovincialis</name>
    <name type="common">Mediterranean mussel</name>
    <dbReference type="NCBI Taxonomy" id="29158"/>
    <lineage>
        <taxon>Eukaryota</taxon>
        <taxon>Metazoa</taxon>
        <taxon>Spiralia</taxon>
        <taxon>Lophotrochozoa</taxon>
        <taxon>Mollusca</taxon>
        <taxon>Bivalvia</taxon>
        <taxon>Autobranchia</taxon>
        <taxon>Pteriomorphia</taxon>
        <taxon>Mytilida</taxon>
        <taxon>Mytiloidea</taxon>
        <taxon>Mytilidae</taxon>
        <taxon>Mytilinae</taxon>
        <taxon>Mytilus</taxon>
    </lineage>
</organism>
<reference evidence="8" key="1">
    <citation type="submission" date="2018-11" db="EMBL/GenBank/DDBJ databases">
        <authorList>
            <person name="Alioto T."/>
            <person name="Alioto T."/>
        </authorList>
    </citation>
    <scope>NUCLEOTIDE SEQUENCE</scope>
</reference>
<protein>
    <submittedName>
        <fullName evidence="8">Uncharacterized protein</fullName>
    </submittedName>
</protein>
<keyword evidence="6" id="KW-0503">Monooxygenase</keyword>
<dbReference type="AlphaFoldDB" id="A0A8B6EXN6"/>
<proteinExistence type="inferred from homology"/>
<evidence type="ECO:0000256" key="7">
    <source>
        <dbReference type="SAM" id="Phobius"/>
    </source>
</evidence>
<dbReference type="Pfam" id="PF00067">
    <property type="entry name" value="p450"/>
    <property type="match status" value="1"/>
</dbReference>
<evidence type="ECO:0000256" key="2">
    <source>
        <dbReference type="ARBA" id="ARBA00022617"/>
    </source>
</evidence>
<keyword evidence="9" id="KW-1185">Reference proteome</keyword>
<evidence type="ECO:0000313" key="9">
    <source>
        <dbReference type="Proteomes" id="UP000596742"/>
    </source>
</evidence>
<dbReference type="PANTHER" id="PTHR24289">
    <property type="entry name" value="STEROID 17-ALPHA-HYDROXYLASE/17,20 LYASE"/>
    <property type="match status" value="1"/>
</dbReference>
<dbReference type="PRINTS" id="PR00463">
    <property type="entry name" value="EP450I"/>
</dbReference>
<keyword evidence="7" id="KW-0472">Membrane</keyword>
<keyword evidence="7" id="KW-0812">Transmembrane</keyword>
<gene>
    <name evidence="8" type="ORF">MGAL_10B058078</name>
</gene>
<keyword evidence="2" id="KW-0349">Heme</keyword>
<feature type="transmembrane region" description="Helical" evidence="7">
    <location>
        <begin position="12"/>
        <end position="33"/>
    </location>
</feature>
<dbReference type="EMBL" id="UYJE01005918">
    <property type="protein sequence ID" value="VDI41640.1"/>
    <property type="molecule type" value="Genomic_DNA"/>
</dbReference>
<name>A0A8B6EXN6_MYTGA</name>
<dbReference type="InterPro" id="IPR001128">
    <property type="entry name" value="Cyt_P450"/>
</dbReference>
<dbReference type="Proteomes" id="UP000596742">
    <property type="component" value="Unassembled WGS sequence"/>
</dbReference>
<accession>A0A8B6EXN6</accession>
<dbReference type="InterPro" id="IPR036396">
    <property type="entry name" value="Cyt_P450_sf"/>
</dbReference>
<dbReference type="GO" id="GO:0004508">
    <property type="term" value="F:steroid 17-alpha-monooxygenase activity"/>
    <property type="evidence" value="ECO:0007669"/>
    <property type="project" value="TreeGrafter"/>
</dbReference>
<evidence type="ECO:0000256" key="3">
    <source>
        <dbReference type="ARBA" id="ARBA00022723"/>
    </source>
</evidence>
<comment type="caution">
    <text evidence="8">The sequence shown here is derived from an EMBL/GenBank/DDBJ whole genome shotgun (WGS) entry which is preliminary data.</text>
</comment>
<evidence type="ECO:0000256" key="6">
    <source>
        <dbReference type="ARBA" id="ARBA00023033"/>
    </source>
</evidence>
<dbReference type="Gene3D" id="1.10.630.10">
    <property type="entry name" value="Cytochrome P450"/>
    <property type="match status" value="1"/>
</dbReference>
<dbReference type="OrthoDB" id="1055148at2759"/>
<evidence type="ECO:0000256" key="4">
    <source>
        <dbReference type="ARBA" id="ARBA00023002"/>
    </source>
</evidence>
<keyword evidence="3" id="KW-0479">Metal-binding</keyword>
<evidence type="ECO:0000256" key="5">
    <source>
        <dbReference type="ARBA" id="ARBA00023004"/>
    </source>
</evidence>
<dbReference type="GO" id="GO:0042448">
    <property type="term" value="P:progesterone metabolic process"/>
    <property type="evidence" value="ECO:0007669"/>
    <property type="project" value="TreeGrafter"/>
</dbReference>
<dbReference type="GO" id="GO:0042446">
    <property type="term" value="P:hormone biosynthetic process"/>
    <property type="evidence" value="ECO:0007669"/>
    <property type="project" value="TreeGrafter"/>
</dbReference>
<comment type="similarity">
    <text evidence="1">Belongs to the cytochrome P450 family.</text>
</comment>
<dbReference type="GO" id="GO:0005506">
    <property type="term" value="F:iron ion binding"/>
    <property type="evidence" value="ECO:0007669"/>
    <property type="project" value="InterPro"/>
</dbReference>
<evidence type="ECO:0000256" key="1">
    <source>
        <dbReference type="ARBA" id="ARBA00010617"/>
    </source>
</evidence>
<sequence>MDVAYAYSYFEGIDLTAIFIFVIIFLATVLWMTCPKSDIPGPRAWPIFGNILLVTQFNSTQKRVKFVEDMTRKYGPMFRMFLGPYQIVFVQGHKNVLDVLLKRGREFMDRPTFIPGIKLGEKVKGSKSYIKIAK</sequence>
<evidence type="ECO:0000313" key="8">
    <source>
        <dbReference type="EMBL" id="VDI41640.1"/>
    </source>
</evidence>
<keyword evidence="7" id="KW-1133">Transmembrane helix</keyword>
<dbReference type="SUPFAM" id="SSF48264">
    <property type="entry name" value="Cytochrome P450"/>
    <property type="match status" value="1"/>
</dbReference>
<dbReference type="GO" id="GO:0020037">
    <property type="term" value="F:heme binding"/>
    <property type="evidence" value="ECO:0007669"/>
    <property type="project" value="InterPro"/>
</dbReference>
<keyword evidence="4" id="KW-0560">Oxidoreductase</keyword>
<dbReference type="PANTHER" id="PTHR24289:SF15">
    <property type="entry name" value="CYTOCHROME P450 FAMILY 1 SUBFAMILY B MEMBER 1"/>
    <property type="match status" value="1"/>
</dbReference>
<dbReference type="InterPro" id="IPR002401">
    <property type="entry name" value="Cyt_P450_E_grp-I"/>
</dbReference>